<dbReference type="Proteomes" id="UP000697995">
    <property type="component" value="Unassembled WGS sequence"/>
</dbReference>
<dbReference type="Gene3D" id="3.10.129.10">
    <property type="entry name" value="Hotdog Thioesterase"/>
    <property type="match status" value="1"/>
</dbReference>
<dbReference type="CDD" id="cd03451">
    <property type="entry name" value="FkbR2"/>
    <property type="match status" value="1"/>
</dbReference>
<dbReference type="SUPFAM" id="SSF54637">
    <property type="entry name" value="Thioesterase/thiol ester dehydrase-isomerase"/>
    <property type="match status" value="1"/>
</dbReference>
<evidence type="ECO:0000313" key="1">
    <source>
        <dbReference type="EMBL" id="MBK1657229.1"/>
    </source>
</evidence>
<protein>
    <submittedName>
        <fullName evidence="1">Dehydratase</fullName>
    </submittedName>
</protein>
<comment type="caution">
    <text evidence="1">The sequence shown here is derived from an EMBL/GenBank/DDBJ whole genome shotgun (WGS) entry which is preliminary data.</text>
</comment>
<dbReference type="InterPro" id="IPR048274">
    <property type="entry name" value="MC_hydratase"/>
</dbReference>
<reference evidence="1 2" key="1">
    <citation type="journal article" date="2020" name="Microorganisms">
        <title>Osmotic Adaptation and Compatible Solute Biosynthesis of Phototrophic Bacteria as Revealed from Genome Analyses.</title>
        <authorList>
            <person name="Imhoff J.F."/>
            <person name="Rahn T."/>
            <person name="Kunzel S."/>
            <person name="Keller A."/>
            <person name="Neulinger S.C."/>
        </authorList>
    </citation>
    <scope>NUCLEOTIDE SEQUENCE [LARGE SCALE GENOMIC DNA]</scope>
    <source>
        <strain evidence="1 2">DSM 15382</strain>
    </source>
</reference>
<dbReference type="EMBL" id="NRSG01000012">
    <property type="protein sequence ID" value="MBK1657229.1"/>
    <property type="molecule type" value="Genomic_DNA"/>
</dbReference>
<evidence type="ECO:0000313" key="2">
    <source>
        <dbReference type="Proteomes" id="UP000697995"/>
    </source>
</evidence>
<accession>A0ABS1CTR6</accession>
<dbReference type="InterPro" id="IPR052342">
    <property type="entry name" value="MCH/BMMD"/>
</dbReference>
<name>A0ABS1CTR6_9PROT</name>
<proteinExistence type="predicted"/>
<keyword evidence="2" id="KW-1185">Reference proteome</keyword>
<organism evidence="1 2">
    <name type="scientific">Paracraurococcus ruber</name>
    <dbReference type="NCBI Taxonomy" id="77675"/>
    <lineage>
        <taxon>Bacteria</taxon>
        <taxon>Pseudomonadati</taxon>
        <taxon>Pseudomonadota</taxon>
        <taxon>Alphaproteobacteria</taxon>
        <taxon>Acetobacterales</taxon>
        <taxon>Roseomonadaceae</taxon>
        <taxon>Paracraurococcus</taxon>
    </lineage>
</organism>
<dbReference type="InterPro" id="IPR029069">
    <property type="entry name" value="HotDog_dom_sf"/>
</dbReference>
<sequence>MQAGAAPPLRGNFLEDFSVGRRFEHWPGRTITDADNIQFSLLTMNQHPMHCDQAFAARSEFGRPLVNSALTLAIVVGMTVADISFNAIANLGWSEIRLTAPVFPGDTIYARSEVTAVRPSASRPGQGIVTTRTEGFKADGTVFLTFERSALVPRRPA</sequence>
<gene>
    <name evidence="1" type="ORF">CKO45_03170</name>
</gene>
<dbReference type="Pfam" id="PF19315">
    <property type="entry name" value="MC_hydratase"/>
    <property type="match status" value="1"/>
</dbReference>
<dbReference type="PANTHER" id="PTHR43664">
    <property type="entry name" value="MONOAMINE OXIDASE-RELATED"/>
    <property type="match status" value="1"/>
</dbReference>
<dbReference type="RefSeq" id="WP_133218817.1">
    <property type="nucleotide sequence ID" value="NZ_NRSG01000012.1"/>
</dbReference>
<dbReference type="PANTHER" id="PTHR43664:SF1">
    <property type="entry name" value="BETA-METHYLMALYL-COA DEHYDRATASE"/>
    <property type="match status" value="1"/>
</dbReference>